<dbReference type="GO" id="GO:0010497">
    <property type="term" value="P:plasmodesmata-mediated intercellular transport"/>
    <property type="evidence" value="ECO:0007669"/>
    <property type="project" value="TreeGrafter"/>
</dbReference>
<comment type="subcellular location">
    <subcellularLocation>
        <location evidence="7">Cell junction</location>
        <location evidence="7">Plasmodesma</location>
    </subcellularLocation>
    <subcellularLocation>
        <location evidence="1">Cell membrane</location>
        <topology evidence="1">Single-pass type I membrane protein</topology>
    </subcellularLocation>
</comment>
<gene>
    <name evidence="12" type="ORF">RJ641_020433</name>
</gene>
<dbReference type="GO" id="GO:0046739">
    <property type="term" value="P:transport of virus in multicellular host"/>
    <property type="evidence" value="ECO:0007669"/>
    <property type="project" value="TreeGrafter"/>
</dbReference>
<evidence type="ECO:0000256" key="2">
    <source>
        <dbReference type="ARBA" id="ARBA00022581"/>
    </source>
</evidence>
<keyword evidence="13" id="KW-1185">Reference proteome</keyword>
<feature type="chain" id="PRO_5042878866" evidence="10">
    <location>
        <begin position="27"/>
        <end position="290"/>
    </location>
</feature>
<dbReference type="Proteomes" id="UP001370490">
    <property type="component" value="Unassembled WGS sequence"/>
</dbReference>
<evidence type="ECO:0000256" key="8">
    <source>
        <dbReference type="ARBA" id="ARBA00038393"/>
    </source>
</evidence>
<protein>
    <submittedName>
        <fullName evidence="12">Gnk2-homologous domain</fullName>
    </submittedName>
</protein>
<name>A0AAN8YW71_9MAGN</name>
<evidence type="ECO:0000256" key="3">
    <source>
        <dbReference type="ARBA" id="ARBA00022729"/>
    </source>
</evidence>
<keyword evidence="9" id="KW-0472">Membrane</keyword>
<dbReference type="CDD" id="cd23509">
    <property type="entry name" value="Gnk2-like"/>
    <property type="match status" value="2"/>
</dbReference>
<sequence>MKSHQKTTSILSPLLFLFLLPQSSSANSDYATLVYKLCSNQKYTDSTGTFSETLSSLLATLVSQSSYFKFFKTSVSDIDQILTLSGLYQCRGDLNLPECFDCINSLRFMSYRFCSQSTSALIQLSGCYLKFSTKNYDGVYESSDQVLYNTCHGEKPAITELDQSREAAFLALEREFVMGVDGFYRNQYGPVYLMVQCEGDLGERECSKCVSDAVQSAETECVGSDSGQVYFDKCFLGFGCYPNSFPGDSYRDVIDNGNTGRTVAIVVGVGAALFFAFMFVMCVKSMKKKT</sequence>
<dbReference type="PANTHER" id="PTHR32080">
    <property type="entry name" value="ANTIFUNGAL PROTEIN GINKBILOBIN-2-LIKE"/>
    <property type="match status" value="1"/>
</dbReference>
<dbReference type="GO" id="GO:0005886">
    <property type="term" value="C:plasma membrane"/>
    <property type="evidence" value="ECO:0007669"/>
    <property type="project" value="UniProtKB-SubCell"/>
</dbReference>
<evidence type="ECO:0000256" key="9">
    <source>
        <dbReference type="SAM" id="Phobius"/>
    </source>
</evidence>
<keyword evidence="9" id="KW-0812">Transmembrane</keyword>
<evidence type="ECO:0000256" key="4">
    <source>
        <dbReference type="ARBA" id="ARBA00022737"/>
    </source>
</evidence>
<dbReference type="GO" id="GO:0009506">
    <property type="term" value="C:plasmodesma"/>
    <property type="evidence" value="ECO:0007669"/>
    <property type="project" value="UniProtKB-SubCell"/>
</dbReference>
<evidence type="ECO:0000259" key="11">
    <source>
        <dbReference type="PROSITE" id="PS51473"/>
    </source>
</evidence>
<dbReference type="InterPro" id="IPR051378">
    <property type="entry name" value="Cell2Cell_Antifungal"/>
</dbReference>
<reference evidence="12 13" key="1">
    <citation type="submission" date="2023-12" db="EMBL/GenBank/DDBJ databases">
        <title>A high-quality genome assembly for Dillenia turbinata (Dilleniales).</title>
        <authorList>
            <person name="Chanderbali A."/>
        </authorList>
    </citation>
    <scope>NUCLEOTIDE SEQUENCE [LARGE SCALE GENOMIC DNA]</scope>
    <source>
        <strain evidence="12">LSX21</strain>
        <tissue evidence="12">Leaf</tissue>
    </source>
</reference>
<accession>A0AAN8YW71</accession>
<feature type="domain" description="Gnk2-homologous" evidence="11">
    <location>
        <begin position="31"/>
        <end position="136"/>
    </location>
</feature>
<evidence type="ECO:0000256" key="6">
    <source>
        <dbReference type="ARBA" id="ARBA00023157"/>
    </source>
</evidence>
<evidence type="ECO:0000256" key="5">
    <source>
        <dbReference type="ARBA" id="ARBA00022949"/>
    </source>
</evidence>
<keyword evidence="5" id="KW-0965">Cell junction</keyword>
<keyword evidence="3 10" id="KW-0732">Signal</keyword>
<keyword evidence="9" id="KW-1133">Transmembrane helix</keyword>
<evidence type="ECO:0000256" key="7">
    <source>
        <dbReference type="ARBA" id="ARBA00024184"/>
    </source>
</evidence>
<keyword evidence="2" id="KW-0945">Host-virus interaction</keyword>
<organism evidence="12 13">
    <name type="scientific">Dillenia turbinata</name>
    <dbReference type="NCBI Taxonomy" id="194707"/>
    <lineage>
        <taxon>Eukaryota</taxon>
        <taxon>Viridiplantae</taxon>
        <taxon>Streptophyta</taxon>
        <taxon>Embryophyta</taxon>
        <taxon>Tracheophyta</taxon>
        <taxon>Spermatophyta</taxon>
        <taxon>Magnoliopsida</taxon>
        <taxon>eudicotyledons</taxon>
        <taxon>Gunneridae</taxon>
        <taxon>Pentapetalae</taxon>
        <taxon>Dilleniales</taxon>
        <taxon>Dilleniaceae</taxon>
        <taxon>Dillenia</taxon>
    </lineage>
</organism>
<dbReference type="InterPro" id="IPR038408">
    <property type="entry name" value="GNK2_sf"/>
</dbReference>
<evidence type="ECO:0000313" key="13">
    <source>
        <dbReference type="Proteomes" id="UP001370490"/>
    </source>
</evidence>
<evidence type="ECO:0000256" key="10">
    <source>
        <dbReference type="SAM" id="SignalP"/>
    </source>
</evidence>
<comment type="caution">
    <text evidence="12">The sequence shown here is derived from an EMBL/GenBank/DDBJ whole genome shotgun (WGS) entry which is preliminary data.</text>
</comment>
<proteinExistence type="inferred from homology"/>
<dbReference type="Gene3D" id="3.30.430.20">
    <property type="entry name" value="Gnk2 domain, C-X8-C-X2-C motif"/>
    <property type="match status" value="2"/>
</dbReference>
<dbReference type="EMBL" id="JBAMMX010000025">
    <property type="protein sequence ID" value="KAK6915316.1"/>
    <property type="molecule type" value="Genomic_DNA"/>
</dbReference>
<feature type="transmembrane region" description="Helical" evidence="9">
    <location>
        <begin position="263"/>
        <end position="283"/>
    </location>
</feature>
<feature type="domain" description="Gnk2-homologous" evidence="11">
    <location>
        <begin position="143"/>
        <end position="243"/>
    </location>
</feature>
<dbReference type="PANTHER" id="PTHR32080:SF6">
    <property type="entry name" value="PLASMODESMATA-LOCATED PROTEIN 4"/>
    <property type="match status" value="1"/>
</dbReference>
<dbReference type="InterPro" id="IPR002902">
    <property type="entry name" value="GNK2"/>
</dbReference>
<feature type="signal peptide" evidence="10">
    <location>
        <begin position="1"/>
        <end position="26"/>
    </location>
</feature>
<dbReference type="AlphaFoldDB" id="A0AAN8YW71"/>
<keyword evidence="6" id="KW-1015">Disulfide bond</keyword>
<evidence type="ECO:0000313" key="12">
    <source>
        <dbReference type="EMBL" id="KAK6915316.1"/>
    </source>
</evidence>
<evidence type="ECO:0000256" key="1">
    <source>
        <dbReference type="ARBA" id="ARBA00004251"/>
    </source>
</evidence>
<comment type="similarity">
    <text evidence="8">Belongs to the cysteine-rich repeat secretory protein family. Plasmodesmata-located proteins (PDLD) subfamily.</text>
</comment>
<dbReference type="PROSITE" id="PS51473">
    <property type="entry name" value="GNK2"/>
    <property type="match status" value="2"/>
</dbReference>
<keyword evidence="4" id="KW-0677">Repeat</keyword>
<dbReference type="Pfam" id="PF01657">
    <property type="entry name" value="Stress-antifung"/>
    <property type="match status" value="2"/>
</dbReference>